<dbReference type="Pfam" id="PF18052">
    <property type="entry name" value="Rx_N"/>
    <property type="match status" value="1"/>
</dbReference>
<evidence type="ECO:0000313" key="7">
    <source>
        <dbReference type="EMBL" id="CAL5031535.1"/>
    </source>
</evidence>
<protein>
    <recommendedName>
        <fullName evidence="6">Disease resistance N-terminal domain-containing protein</fullName>
    </recommendedName>
</protein>
<gene>
    <name evidence="7" type="ORF">URODEC1_LOCUS81737</name>
</gene>
<dbReference type="Proteomes" id="UP001497457">
    <property type="component" value="Chromosome 31b"/>
</dbReference>
<proteinExistence type="inferred from homology"/>
<dbReference type="InterPro" id="IPR041118">
    <property type="entry name" value="Rx_N"/>
</dbReference>
<evidence type="ECO:0000256" key="1">
    <source>
        <dbReference type="ARBA" id="ARBA00008894"/>
    </source>
</evidence>
<evidence type="ECO:0000259" key="6">
    <source>
        <dbReference type="Pfam" id="PF18052"/>
    </source>
</evidence>
<keyword evidence="8" id="KW-1185">Reference proteome</keyword>
<evidence type="ECO:0000256" key="5">
    <source>
        <dbReference type="ARBA" id="ARBA00022821"/>
    </source>
</evidence>
<reference evidence="8" key="1">
    <citation type="submission" date="2024-06" db="EMBL/GenBank/DDBJ databases">
        <authorList>
            <person name="Ryan C."/>
        </authorList>
    </citation>
    <scope>NUCLEOTIDE SEQUENCE [LARGE SCALE GENOMIC DNA]</scope>
</reference>
<name>A0ABC9D629_9POAL</name>
<accession>A0ABC9D629</accession>
<dbReference type="Gene3D" id="1.20.5.4130">
    <property type="match status" value="1"/>
</dbReference>
<evidence type="ECO:0000313" key="8">
    <source>
        <dbReference type="Proteomes" id="UP001497457"/>
    </source>
</evidence>
<organism evidence="7 8">
    <name type="scientific">Urochloa decumbens</name>
    <dbReference type="NCBI Taxonomy" id="240449"/>
    <lineage>
        <taxon>Eukaryota</taxon>
        <taxon>Viridiplantae</taxon>
        <taxon>Streptophyta</taxon>
        <taxon>Embryophyta</taxon>
        <taxon>Tracheophyta</taxon>
        <taxon>Spermatophyta</taxon>
        <taxon>Magnoliopsida</taxon>
        <taxon>Liliopsida</taxon>
        <taxon>Poales</taxon>
        <taxon>Poaceae</taxon>
        <taxon>PACMAD clade</taxon>
        <taxon>Panicoideae</taxon>
        <taxon>Panicodae</taxon>
        <taxon>Paniceae</taxon>
        <taxon>Melinidinae</taxon>
        <taxon>Urochloa</taxon>
    </lineage>
</organism>
<feature type="domain" description="Disease resistance N-terminal" evidence="6">
    <location>
        <begin position="32"/>
        <end position="100"/>
    </location>
</feature>
<evidence type="ECO:0000256" key="4">
    <source>
        <dbReference type="ARBA" id="ARBA00022741"/>
    </source>
</evidence>
<keyword evidence="4" id="KW-0547">Nucleotide-binding</keyword>
<sequence>MDDHKQERKEDDSRWTLAMVSSSMGAINSLLKKLPAEPDLTELSLDCIQQHLLGFCARGVVVTDRLDRQWMKLLRELAYDIEDWIDKLRIQDGCQSKLESDCSNLLQEFESDCSDVLQEFKERILSLQDLGQQFGLLKVGFADLVPSTLDLEDTTPEKIMHDDGILCQKKPCIVGLSDQEREIVRRLIDDEKQHKVVSILGP</sequence>
<evidence type="ECO:0000256" key="2">
    <source>
        <dbReference type="ARBA" id="ARBA00022614"/>
    </source>
</evidence>
<dbReference type="AlphaFoldDB" id="A0ABC9D629"/>
<dbReference type="EMBL" id="OZ075141">
    <property type="protein sequence ID" value="CAL5031535.1"/>
    <property type="molecule type" value="Genomic_DNA"/>
</dbReference>
<comment type="similarity">
    <text evidence="1">Belongs to the disease resistance NB-LRR family.</text>
</comment>
<reference evidence="7 8" key="2">
    <citation type="submission" date="2024-10" db="EMBL/GenBank/DDBJ databases">
        <authorList>
            <person name="Ryan C."/>
        </authorList>
    </citation>
    <scope>NUCLEOTIDE SEQUENCE [LARGE SCALE GENOMIC DNA]</scope>
</reference>
<dbReference type="GO" id="GO:0006952">
    <property type="term" value="P:defense response"/>
    <property type="evidence" value="ECO:0007669"/>
    <property type="project" value="UniProtKB-KW"/>
</dbReference>
<dbReference type="GO" id="GO:0000166">
    <property type="term" value="F:nucleotide binding"/>
    <property type="evidence" value="ECO:0007669"/>
    <property type="project" value="UniProtKB-KW"/>
</dbReference>
<keyword evidence="5" id="KW-0611">Plant defense</keyword>
<keyword evidence="2" id="KW-0433">Leucine-rich repeat</keyword>
<evidence type="ECO:0000256" key="3">
    <source>
        <dbReference type="ARBA" id="ARBA00022737"/>
    </source>
</evidence>
<keyword evidence="3" id="KW-0677">Repeat</keyword>